<organism evidence="4 5">
    <name type="scientific">Brevundimonas staleyi</name>
    <dbReference type="NCBI Taxonomy" id="74326"/>
    <lineage>
        <taxon>Bacteria</taxon>
        <taxon>Pseudomonadati</taxon>
        <taxon>Pseudomonadota</taxon>
        <taxon>Alphaproteobacteria</taxon>
        <taxon>Caulobacterales</taxon>
        <taxon>Caulobacteraceae</taxon>
        <taxon>Brevundimonas</taxon>
    </lineage>
</organism>
<keyword evidence="5" id="KW-1185">Reference proteome</keyword>
<proteinExistence type="predicted"/>
<protein>
    <submittedName>
        <fullName evidence="4">FecR family protein</fullName>
    </submittedName>
</protein>
<dbReference type="InterPro" id="IPR006860">
    <property type="entry name" value="FecR"/>
</dbReference>
<evidence type="ECO:0000259" key="3">
    <source>
        <dbReference type="Pfam" id="PF16220"/>
    </source>
</evidence>
<keyword evidence="1" id="KW-0472">Membrane</keyword>
<dbReference type="PANTHER" id="PTHR30273:SF2">
    <property type="entry name" value="PROTEIN FECR"/>
    <property type="match status" value="1"/>
</dbReference>
<keyword evidence="1" id="KW-1133">Transmembrane helix</keyword>
<dbReference type="RefSeq" id="WP_374037016.1">
    <property type="nucleotide sequence ID" value="NZ_CP169082.1"/>
</dbReference>
<reference evidence="5" key="1">
    <citation type="journal article" date="2019" name="Int. J. Syst. Evol. Microbiol.">
        <title>The Global Catalogue of Microorganisms (GCM) 10K type strain sequencing project: providing services to taxonomists for standard genome sequencing and annotation.</title>
        <authorList>
            <consortium name="The Broad Institute Genomics Platform"/>
            <consortium name="The Broad Institute Genome Sequencing Center for Infectious Disease"/>
            <person name="Wu L."/>
            <person name="Ma J."/>
        </authorList>
    </citation>
    <scope>NUCLEOTIDE SEQUENCE [LARGE SCALE GENOMIC DNA]</scope>
    <source>
        <strain evidence="5">JCM 12125</strain>
    </source>
</reference>
<keyword evidence="1" id="KW-0812">Transmembrane</keyword>
<feature type="domain" description="FecR protein" evidence="2">
    <location>
        <begin position="116"/>
        <end position="206"/>
    </location>
</feature>
<evidence type="ECO:0000256" key="1">
    <source>
        <dbReference type="SAM" id="Phobius"/>
    </source>
</evidence>
<dbReference type="InterPro" id="IPR012373">
    <property type="entry name" value="Ferrdict_sens_TM"/>
</dbReference>
<dbReference type="Proteomes" id="UP001596152">
    <property type="component" value="Unassembled WGS sequence"/>
</dbReference>
<dbReference type="Pfam" id="PF16220">
    <property type="entry name" value="DUF4880"/>
    <property type="match status" value="1"/>
</dbReference>
<gene>
    <name evidence="4" type="ORF">ACFPIE_10870</name>
</gene>
<dbReference type="Pfam" id="PF04773">
    <property type="entry name" value="FecR"/>
    <property type="match status" value="1"/>
</dbReference>
<dbReference type="Gene3D" id="2.60.120.1440">
    <property type="match status" value="1"/>
</dbReference>
<dbReference type="PIRSF" id="PIRSF018266">
    <property type="entry name" value="FecR"/>
    <property type="match status" value="1"/>
</dbReference>
<accession>A0ABW0FSS7</accession>
<evidence type="ECO:0000313" key="5">
    <source>
        <dbReference type="Proteomes" id="UP001596152"/>
    </source>
</evidence>
<name>A0ABW0FSS7_9CAUL</name>
<feature type="domain" description="FecR N-terminal" evidence="3">
    <location>
        <begin position="8"/>
        <end position="50"/>
    </location>
</feature>
<comment type="caution">
    <text evidence="4">The sequence shown here is derived from an EMBL/GenBank/DDBJ whole genome shotgun (WGS) entry which is preliminary data.</text>
</comment>
<sequence>MTTQDIHDQALNWFVRLSDADAPESAWLDFRTWLEADAAHGRAYDLIEQVWVALEDQPTAEVVVTPIAANDSAPLPRGARSGRAWLAPLMATAAAAAAVMVVGLWPEISGEGRFATYSTADAPREVVLSDGSRLSMNRHSDLRVRIGKHDREVEMTGGEVAFDVTHDASRPFTIAADEHEIRVLGTAFNVLSHGGHFAVGVQRGLVAVSGAAMAQPVRLGVGEQMVQDGTTAVVMSSVDPLQTSTWREGVLVYREAELGKVADDLSRYLNKPVNVSESARALRFTGALRIGDEDTMLRQLQDFVPIRATRANDGIRLTARDGG</sequence>
<dbReference type="Gene3D" id="3.55.50.30">
    <property type="match status" value="1"/>
</dbReference>
<dbReference type="PANTHER" id="PTHR30273">
    <property type="entry name" value="PERIPLASMIC SIGNAL SENSOR AND SIGMA FACTOR ACTIVATOR FECR-RELATED"/>
    <property type="match status" value="1"/>
</dbReference>
<evidence type="ECO:0000259" key="2">
    <source>
        <dbReference type="Pfam" id="PF04773"/>
    </source>
</evidence>
<dbReference type="InterPro" id="IPR032623">
    <property type="entry name" value="FecR_N"/>
</dbReference>
<dbReference type="EMBL" id="JBHSLF010000020">
    <property type="protein sequence ID" value="MFC5344421.1"/>
    <property type="molecule type" value="Genomic_DNA"/>
</dbReference>
<feature type="transmembrane region" description="Helical" evidence="1">
    <location>
        <begin position="84"/>
        <end position="105"/>
    </location>
</feature>
<evidence type="ECO:0000313" key="4">
    <source>
        <dbReference type="EMBL" id="MFC5344421.1"/>
    </source>
</evidence>